<evidence type="ECO:0000313" key="4">
    <source>
        <dbReference type="Proteomes" id="UP001409585"/>
    </source>
</evidence>
<comment type="caution">
    <text evidence="3">The sequence shown here is derived from an EMBL/GenBank/DDBJ whole genome shotgun (WGS) entry which is preliminary data.</text>
</comment>
<dbReference type="InterPro" id="IPR019617">
    <property type="entry name" value="DUF2489"/>
</dbReference>
<proteinExistence type="predicted"/>
<dbReference type="RefSeq" id="WP_345428169.1">
    <property type="nucleotide sequence ID" value="NZ_AP031496.1"/>
</dbReference>
<gene>
    <name evidence="3" type="ORF">GCM10025791_48990</name>
</gene>
<dbReference type="Pfam" id="PF10675">
    <property type="entry name" value="DUF2489"/>
    <property type="match status" value="1"/>
</dbReference>
<protein>
    <recommendedName>
        <fullName evidence="2">DUF2489 domain-containing protein</fullName>
    </recommendedName>
</protein>
<reference evidence="4" key="1">
    <citation type="journal article" date="2019" name="Int. J. Syst. Evol. Microbiol.">
        <title>The Global Catalogue of Microorganisms (GCM) 10K type strain sequencing project: providing services to taxonomists for standard genome sequencing and annotation.</title>
        <authorList>
            <consortium name="The Broad Institute Genomics Platform"/>
            <consortium name="The Broad Institute Genome Sequencing Center for Infectious Disease"/>
            <person name="Wu L."/>
            <person name="Ma J."/>
        </authorList>
    </citation>
    <scope>NUCLEOTIDE SEQUENCE [LARGE SCALE GENOMIC DNA]</scope>
    <source>
        <strain evidence="4">JCM 19134</strain>
    </source>
</reference>
<evidence type="ECO:0000259" key="2">
    <source>
        <dbReference type="Pfam" id="PF10675"/>
    </source>
</evidence>
<keyword evidence="4" id="KW-1185">Reference proteome</keyword>
<keyword evidence="1" id="KW-0812">Transmembrane</keyword>
<organism evidence="3 4">
    <name type="scientific">Halioxenophilus aromaticivorans</name>
    <dbReference type="NCBI Taxonomy" id="1306992"/>
    <lineage>
        <taxon>Bacteria</taxon>
        <taxon>Pseudomonadati</taxon>
        <taxon>Pseudomonadota</taxon>
        <taxon>Gammaproteobacteria</taxon>
        <taxon>Alteromonadales</taxon>
        <taxon>Alteromonadaceae</taxon>
        <taxon>Halioxenophilus</taxon>
    </lineage>
</organism>
<accession>A0AAV3UAS8</accession>
<name>A0AAV3UAS8_9ALTE</name>
<feature type="domain" description="DUF2489" evidence="2">
    <location>
        <begin position="12"/>
        <end position="143"/>
    </location>
</feature>
<sequence>MIVFYTLAGLVIGVLSVVAGYYLWQLHLQKQRIKFAQQQSLEEQQAKRKEVNNSIQILARGTLQNQLTITEASIRISALLDSLSVPDAVRAEYQAFYLLAAKTSHIPIKDKWKALSKKEKFEFDRERESLEFEHADSITLAAKGILGKTF</sequence>
<dbReference type="Proteomes" id="UP001409585">
    <property type="component" value="Unassembled WGS sequence"/>
</dbReference>
<feature type="transmembrane region" description="Helical" evidence="1">
    <location>
        <begin position="6"/>
        <end position="24"/>
    </location>
</feature>
<keyword evidence="1" id="KW-1133">Transmembrane helix</keyword>
<dbReference type="EMBL" id="BAABLX010000080">
    <property type="protein sequence ID" value="GAA4961617.1"/>
    <property type="molecule type" value="Genomic_DNA"/>
</dbReference>
<keyword evidence="1" id="KW-0472">Membrane</keyword>
<dbReference type="AlphaFoldDB" id="A0AAV3UAS8"/>
<evidence type="ECO:0000313" key="3">
    <source>
        <dbReference type="EMBL" id="GAA4961617.1"/>
    </source>
</evidence>
<evidence type="ECO:0000256" key="1">
    <source>
        <dbReference type="SAM" id="Phobius"/>
    </source>
</evidence>